<dbReference type="RefSeq" id="WP_207757100.1">
    <property type="nucleotide sequence ID" value="NZ_JADOGI010000178.1"/>
</dbReference>
<sequence>MWLILKKAGIDPAPRRAGPTWSEFLRAQAEGILACDFFHCDTVLFKRLYCLVVMEIGTRRVHVLGVTEHPTGPWVAQQARNLMIELGDRAKGFRFLMRDRDTKFTTMFDDVFTAGGICILRTPPRAPRANAFVERWIGGLRPRTSRSDPHSSTLAIYGACWPFTRPTSMSIARIAPWARPPRCEPLPDPVEDDIRVIRRDRFGGLIHEYAQVAQGGRVLGTHRVIVTLRRELLYRILILNERHLTFVLREYLIDDNGHRPHQSRTTSPDIATQSAHDVTELNDLRSVRRKPVVAGTINEHHHAA</sequence>
<organism evidence="2 3">
    <name type="scientific">Nonomuraea cypriaca</name>
    <dbReference type="NCBI Taxonomy" id="1187855"/>
    <lineage>
        <taxon>Bacteria</taxon>
        <taxon>Bacillati</taxon>
        <taxon>Actinomycetota</taxon>
        <taxon>Actinomycetes</taxon>
        <taxon>Streptosporangiales</taxon>
        <taxon>Streptosporangiaceae</taxon>
        <taxon>Nonomuraea</taxon>
    </lineage>
</organism>
<protein>
    <submittedName>
        <fullName evidence="2">Integrase</fullName>
    </submittedName>
</protein>
<reference evidence="2" key="1">
    <citation type="submission" date="2020-11" db="EMBL/GenBank/DDBJ databases">
        <title>Whole-genome analyses of Nonomuraea sp. K274.</title>
        <authorList>
            <person name="Veyisoglu A."/>
        </authorList>
    </citation>
    <scope>NUCLEOTIDE SEQUENCE</scope>
    <source>
        <strain evidence="2">K274</strain>
    </source>
</reference>
<dbReference type="Proteomes" id="UP000605361">
    <property type="component" value="Unassembled WGS sequence"/>
</dbReference>
<dbReference type="InterPro" id="IPR001584">
    <property type="entry name" value="Integrase_cat-core"/>
</dbReference>
<dbReference type="EMBL" id="JADOGI010000178">
    <property type="protein sequence ID" value="MBF8191815.1"/>
    <property type="molecule type" value="Genomic_DNA"/>
</dbReference>
<gene>
    <name evidence="2" type="ORF">ITP53_40255</name>
</gene>
<dbReference type="GO" id="GO:0003676">
    <property type="term" value="F:nucleic acid binding"/>
    <property type="evidence" value="ECO:0007669"/>
    <property type="project" value="InterPro"/>
</dbReference>
<evidence type="ECO:0000259" key="1">
    <source>
        <dbReference type="PROSITE" id="PS50994"/>
    </source>
</evidence>
<evidence type="ECO:0000313" key="2">
    <source>
        <dbReference type="EMBL" id="MBF8191815.1"/>
    </source>
</evidence>
<dbReference type="InterPro" id="IPR012337">
    <property type="entry name" value="RNaseH-like_sf"/>
</dbReference>
<evidence type="ECO:0000313" key="3">
    <source>
        <dbReference type="Proteomes" id="UP000605361"/>
    </source>
</evidence>
<dbReference type="Gene3D" id="3.30.420.10">
    <property type="entry name" value="Ribonuclease H-like superfamily/Ribonuclease H"/>
    <property type="match status" value="1"/>
</dbReference>
<feature type="domain" description="Integrase catalytic" evidence="1">
    <location>
        <begin position="15"/>
        <end position="141"/>
    </location>
</feature>
<dbReference type="InterPro" id="IPR036397">
    <property type="entry name" value="RNaseH_sf"/>
</dbReference>
<comment type="caution">
    <text evidence="2">The sequence shown here is derived from an EMBL/GenBank/DDBJ whole genome shotgun (WGS) entry which is preliminary data.</text>
</comment>
<name>A0A931AKF6_9ACTN</name>
<dbReference type="GO" id="GO:0015074">
    <property type="term" value="P:DNA integration"/>
    <property type="evidence" value="ECO:0007669"/>
    <property type="project" value="InterPro"/>
</dbReference>
<keyword evidence="3" id="KW-1185">Reference proteome</keyword>
<dbReference type="AlphaFoldDB" id="A0A931AKF6"/>
<dbReference type="PROSITE" id="PS50994">
    <property type="entry name" value="INTEGRASE"/>
    <property type="match status" value="1"/>
</dbReference>
<proteinExistence type="predicted"/>
<dbReference type="SUPFAM" id="SSF53098">
    <property type="entry name" value="Ribonuclease H-like"/>
    <property type="match status" value="1"/>
</dbReference>
<accession>A0A931AKF6</accession>